<evidence type="ECO:0000256" key="6">
    <source>
        <dbReference type="ARBA" id="ARBA00024536"/>
    </source>
</evidence>
<dbReference type="InterPro" id="IPR033644">
    <property type="entry name" value="Ferrochelatase_C"/>
</dbReference>
<comment type="subcellular location">
    <subcellularLocation>
        <location evidence="7">Cytoplasm</location>
    </subcellularLocation>
</comment>
<protein>
    <recommendedName>
        <fullName evidence="7">Ferrochelatase</fullName>
        <ecNumber evidence="7">4.98.1.1</ecNumber>
    </recommendedName>
    <alternativeName>
        <fullName evidence="7">Heme synthase</fullName>
    </alternativeName>
    <alternativeName>
        <fullName evidence="7">Protoheme ferro-lyase</fullName>
    </alternativeName>
</protein>
<keyword evidence="4 7" id="KW-0456">Lyase</keyword>
<keyword evidence="7" id="KW-0479">Metal-binding</keyword>
<feature type="binding site" evidence="7">
    <location>
        <position position="315"/>
    </location>
    <ligand>
        <name>Fe(2+)</name>
        <dbReference type="ChEBI" id="CHEBI:29033"/>
    </ligand>
</feature>
<sequence length="359" mass="41134">MDMHMKQTFQNRVINANMQQSTQGKTGVLLVNLGTPDSTNTSDVRKYLREFLMDKRVIDIPFITRWLLVNLIIAPFRAPKSAAEYKKLWVERGSPLKFYGEDVTEMLRSRLSDEYVVAFGMRYQSPSIKSALEELLAKNVSKIIVIPLFPQYASASTGSVQDKVMEIVKDWEIIPNISFVSNFVEEPGFYKTFAALGRKYLEKQSYDHVIFSFHGLPERQIKKGSVDNYCQLGKCCNTYHSKNRYCYRAQCFLTARLIAKELNLSENDYTVTFQSRLGNDPWIKPYTDIVLKDLAKEGKHSVLAFSPAFVADCLETTVEVGETFKEDFIEAGGKQWDLVESLNDEEAWVETLKTIVLKN</sequence>
<dbReference type="Proteomes" id="UP000636010">
    <property type="component" value="Unassembled WGS sequence"/>
</dbReference>
<evidence type="ECO:0000256" key="4">
    <source>
        <dbReference type="ARBA" id="ARBA00023239"/>
    </source>
</evidence>
<evidence type="ECO:0000256" key="5">
    <source>
        <dbReference type="ARBA" id="ARBA00023244"/>
    </source>
</evidence>
<dbReference type="EMBL" id="BMEC01000008">
    <property type="protein sequence ID" value="GGC40391.1"/>
    <property type="molecule type" value="Genomic_DNA"/>
</dbReference>
<evidence type="ECO:0000313" key="9">
    <source>
        <dbReference type="EMBL" id="GGC40391.1"/>
    </source>
</evidence>
<comment type="catalytic activity">
    <reaction evidence="7">
        <text>heme b + 2 H(+) = protoporphyrin IX + Fe(2+)</text>
        <dbReference type="Rhea" id="RHEA:22584"/>
        <dbReference type="ChEBI" id="CHEBI:15378"/>
        <dbReference type="ChEBI" id="CHEBI:29033"/>
        <dbReference type="ChEBI" id="CHEBI:57306"/>
        <dbReference type="ChEBI" id="CHEBI:60344"/>
        <dbReference type="EC" id="4.98.1.1"/>
    </reaction>
</comment>
<evidence type="ECO:0000256" key="8">
    <source>
        <dbReference type="RuleBase" id="RU004185"/>
    </source>
</evidence>
<dbReference type="Gene3D" id="3.40.50.1400">
    <property type="match status" value="2"/>
</dbReference>
<keyword evidence="5 7" id="KW-0627">Porphyrin biosynthesis</keyword>
<organism evidence="9 10">
    <name type="scientific">Marivirga lumbricoides</name>
    <dbReference type="NCBI Taxonomy" id="1046115"/>
    <lineage>
        <taxon>Bacteria</taxon>
        <taxon>Pseudomonadati</taxon>
        <taxon>Bacteroidota</taxon>
        <taxon>Cytophagia</taxon>
        <taxon>Cytophagales</taxon>
        <taxon>Marivirgaceae</taxon>
        <taxon>Marivirga</taxon>
    </lineage>
</organism>
<evidence type="ECO:0000256" key="3">
    <source>
        <dbReference type="ARBA" id="ARBA00023133"/>
    </source>
</evidence>
<dbReference type="InterPro" id="IPR033659">
    <property type="entry name" value="Ferrochelatase_N"/>
</dbReference>
<dbReference type="Pfam" id="PF00762">
    <property type="entry name" value="Ferrochelatase"/>
    <property type="match status" value="1"/>
</dbReference>
<keyword evidence="10" id="KW-1185">Reference proteome</keyword>
<keyword evidence="2 7" id="KW-0408">Iron</keyword>
<dbReference type="PANTHER" id="PTHR11108">
    <property type="entry name" value="FERROCHELATASE"/>
    <property type="match status" value="1"/>
</dbReference>
<comment type="similarity">
    <text evidence="1 7 8">Belongs to the ferrochelatase family.</text>
</comment>
<keyword evidence="3 7" id="KW-0350">Heme biosynthesis</keyword>
<dbReference type="CDD" id="cd03411">
    <property type="entry name" value="Ferrochelatase_N"/>
    <property type="match status" value="1"/>
</dbReference>
<dbReference type="HAMAP" id="MF_00323">
    <property type="entry name" value="Ferrochelatase"/>
    <property type="match status" value="1"/>
</dbReference>
<feature type="binding site" evidence="7">
    <location>
        <position position="214"/>
    </location>
    <ligand>
        <name>Fe(2+)</name>
        <dbReference type="ChEBI" id="CHEBI:29033"/>
    </ligand>
</feature>
<comment type="caution">
    <text evidence="9">The sequence shown here is derived from an EMBL/GenBank/DDBJ whole genome shotgun (WGS) entry which is preliminary data.</text>
</comment>
<reference evidence="10" key="1">
    <citation type="journal article" date="2019" name="Int. J. Syst. Evol. Microbiol.">
        <title>The Global Catalogue of Microorganisms (GCM) 10K type strain sequencing project: providing services to taxonomists for standard genome sequencing and annotation.</title>
        <authorList>
            <consortium name="The Broad Institute Genomics Platform"/>
            <consortium name="The Broad Institute Genome Sequencing Center for Infectious Disease"/>
            <person name="Wu L."/>
            <person name="Ma J."/>
        </authorList>
    </citation>
    <scope>NUCLEOTIDE SEQUENCE [LARGE SCALE GENOMIC DNA]</scope>
    <source>
        <strain evidence="10">CGMCC 1.10832</strain>
    </source>
</reference>
<dbReference type="CDD" id="cd00419">
    <property type="entry name" value="Ferrochelatase_C"/>
    <property type="match status" value="1"/>
</dbReference>
<dbReference type="NCBIfam" id="TIGR00109">
    <property type="entry name" value="hemH"/>
    <property type="match status" value="1"/>
</dbReference>
<gene>
    <name evidence="7 9" type="primary">hemH</name>
    <name evidence="9" type="ORF">GCM10011506_27460</name>
</gene>
<comment type="catalytic activity">
    <reaction evidence="6">
        <text>Fe-coproporphyrin III + 2 H(+) = coproporphyrin III + Fe(2+)</text>
        <dbReference type="Rhea" id="RHEA:49572"/>
        <dbReference type="ChEBI" id="CHEBI:15378"/>
        <dbReference type="ChEBI" id="CHEBI:29033"/>
        <dbReference type="ChEBI" id="CHEBI:68438"/>
        <dbReference type="ChEBI" id="CHEBI:131725"/>
        <dbReference type="EC" id="4.99.1.9"/>
    </reaction>
    <physiologicalReaction direction="right-to-left" evidence="6">
        <dbReference type="Rhea" id="RHEA:49574"/>
    </physiologicalReaction>
</comment>
<evidence type="ECO:0000313" key="10">
    <source>
        <dbReference type="Proteomes" id="UP000636010"/>
    </source>
</evidence>
<dbReference type="SUPFAM" id="SSF53800">
    <property type="entry name" value="Chelatase"/>
    <property type="match status" value="1"/>
</dbReference>
<accession>A0ABQ1MGM1</accession>
<keyword evidence="7" id="KW-0963">Cytoplasm</keyword>
<proteinExistence type="inferred from homology"/>
<evidence type="ECO:0000256" key="2">
    <source>
        <dbReference type="ARBA" id="ARBA00023004"/>
    </source>
</evidence>
<name>A0ABQ1MGM1_9BACT</name>
<evidence type="ECO:0000256" key="7">
    <source>
        <dbReference type="HAMAP-Rule" id="MF_00323"/>
    </source>
</evidence>
<evidence type="ECO:0000256" key="1">
    <source>
        <dbReference type="ARBA" id="ARBA00007718"/>
    </source>
</evidence>
<dbReference type="EC" id="4.98.1.1" evidence="7"/>
<comment type="function">
    <text evidence="7">Catalyzes the ferrous insertion into protoporphyrin IX.</text>
</comment>
<comment type="pathway">
    <text evidence="7">Porphyrin-containing compound metabolism; protoheme biosynthesis; protoheme from protoporphyrin-IX: step 1/1.</text>
</comment>
<dbReference type="PANTHER" id="PTHR11108:SF1">
    <property type="entry name" value="FERROCHELATASE, MITOCHONDRIAL"/>
    <property type="match status" value="1"/>
</dbReference>
<dbReference type="InterPro" id="IPR001015">
    <property type="entry name" value="Ferrochelatase"/>
</dbReference>